<proteinExistence type="predicted"/>
<evidence type="ECO:0000313" key="2">
    <source>
        <dbReference type="EMBL" id="KAL3783924.1"/>
    </source>
</evidence>
<feature type="region of interest" description="Disordered" evidence="1">
    <location>
        <begin position="514"/>
        <end position="557"/>
    </location>
</feature>
<dbReference type="Proteomes" id="UP001530400">
    <property type="component" value="Unassembled WGS sequence"/>
</dbReference>
<evidence type="ECO:0000256" key="1">
    <source>
        <dbReference type="SAM" id="MobiDB-lite"/>
    </source>
</evidence>
<accession>A0ABD3P6P7</accession>
<feature type="region of interest" description="Disordered" evidence="1">
    <location>
        <begin position="1"/>
        <end position="47"/>
    </location>
</feature>
<dbReference type="AlphaFoldDB" id="A0ABD3P6P7"/>
<feature type="compositionally biased region" description="Polar residues" evidence="1">
    <location>
        <begin position="544"/>
        <end position="557"/>
    </location>
</feature>
<protein>
    <submittedName>
        <fullName evidence="2">Uncharacterized protein</fullName>
    </submittedName>
</protein>
<feature type="compositionally biased region" description="Basic and acidic residues" evidence="1">
    <location>
        <begin position="514"/>
        <end position="543"/>
    </location>
</feature>
<dbReference type="EMBL" id="JALLPJ020000745">
    <property type="protein sequence ID" value="KAL3783924.1"/>
    <property type="molecule type" value="Genomic_DNA"/>
</dbReference>
<evidence type="ECO:0000313" key="3">
    <source>
        <dbReference type="Proteomes" id="UP001530400"/>
    </source>
</evidence>
<sequence length="557" mass="64649">MPRTTKRSRDKPPSVIKVVSFDDELTTAHNPRKSSRNKRKTQDYRQQQPTLVTDLAAGGLKALARGGIIFLSALMVYNIYPMAWDLAAAGVSKGRSMAKVHIPSGLDGEQRRELTLNLGNGECLWQPPIHDIPATIDFHKTLVAGYPSGDKRMIFQQMEALTGWAAKDEWDFEYLGDSNHPFIKANYPHHEGIWGWGTNADQVVMVIRNIRKSMVEYHDILYDIGYAKTWDVATENMMKLYSVRPPLDAFLEWRDMRVLDEANWYGWFIDYWMEEGLMRDYFTHKITTPKHWRMLMMPTVYTYGELDYNVVVGADTVVEPSYDPHCANGEISGGCRPVLVVSAEVLRDYTLGPSETAKIANLISNNAKMAPYMIDPEAWECVWSELIVKGMGLKTVDDRPHTEEEYFFSAEMLEKMIWNLNRTITKYGSDDWNHLETSNRIVELLTDHKALIQVELEDVNAGRRKLTEKSFLGPKERERRRLEAVQRGEEVESEEQRKKHFEYFDAMEREHRLMKERRVKEAREKRQAERKEQRMKERKEARQSLRNPAASSVTENK</sequence>
<comment type="caution">
    <text evidence="2">The sequence shown here is derived from an EMBL/GenBank/DDBJ whole genome shotgun (WGS) entry which is preliminary data.</text>
</comment>
<keyword evidence="3" id="KW-1185">Reference proteome</keyword>
<gene>
    <name evidence="2" type="ORF">ACHAWO_012813</name>
</gene>
<organism evidence="2 3">
    <name type="scientific">Cyclotella atomus</name>
    <dbReference type="NCBI Taxonomy" id="382360"/>
    <lineage>
        <taxon>Eukaryota</taxon>
        <taxon>Sar</taxon>
        <taxon>Stramenopiles</taxon>
        <taxon>Ochrophyta</taxon>
        <taxon>Bacillariophyta</taxon>
        <taxon>Coscinodiscophyceae</taxon>
        <taxon>Thalassiosirophycidae</taxon>
        <taxon>Stephanodiscales</taxon>
        <taxon>Stephanodiscaceae</taxon>
        <taxon>Cyclotella</taxon>
    </lineage>
</organism>
<name>A0ABD3P6P7_9STRA</name>
<reference evidence="2 3" key="1">
    <citation type="submission" date="2024-10" db="EMBL/GenBank/DDBJ databases">
        <title>Updated reference genomes for cyclostephanoid diatoms.</title>
        <authorList>
            <person name="Roberts W.R."/>
            <person name="Alverson A.J."/>
        </authorList>
    </citation>
    <scope>NUCLEOTIDE SEQUENCE [LARGE SCALE GENOMIC DNA]</scope>
    <source>
        <strain evidence="2 3">AJA010-31</strain>
    </source>
</reference>
<feature type="compositionally biased region" description="Basic residues" evidence="1">
    <location>
        <begin position="30"/>
        <end position="39"/>
    </location>
</feature>